<dbReference type="SFLD" id="SFLDF00288">
    <property type="entry name" value="HemN-like__clustered_with_nucl"/>
    <property type="match status" value="1"/>
</dbReference>
<evidence type="ECO:0000313" key="12">
    <source>
        <dbReference type="Proteomes" id="UP000315103"/>
    </source>
</evidence>
<keyword evidence="4 9" id="KW-0949">S-adenosyl-L-methionine</keyword>
<dbReference type="AlphaFoldDB" id="A0A558AYP5"/>
<dbReference type="SFLD" id="SFLDF00562">
    <property type="entry name" value="HemN-like__clustered_with_heat"/>
    <property type="match status" value="1"/>
</dbReference>
<comment type="caution">
    <text evidence="11">The sequence shown here is derived from an EMBL/GenBank/DDBJ whole genome shotgun (WGS) entry which is preliminary data.</text>
</comment>
<dbReference type="SUPFAM" id="SSF102114">
    <property type="entry name" value="Radical SAM enzymes"/>
    <property type="match status" value="1"/>
</dbReference>
<keyword evidence="9" id="KW-0004">4Fe-4S</keyword>
<evidence type="ECO:0000256" key="2">
    <source>
        <dbReference type="ARBA" id="ARBA00017228"/>
    </source>
</evidence>
<evidence type="ECO:0000256" key="9">
    <source>
        <dbReference type="RuleBase" id="RU364116"/>
    </source>
</evidence>
<comment type="similarity">
    <text evidence="1">Belongs to the anaerobic coproporphyrinogen-III oxidase family. HemW subfamily.</text>
</comment>
<dbReference type="InterPro" id="IPR010723">
    <property type="entry name" value="HemN_C"/>
</dbReference>
<keyword evidence="3 9" id="KW-0349">Heme</keyword>
<dbReference type="Proteomes" id="UP000315103">
    <property type="component" value="Unassembled WGS sequence"/>
</dbReference>
<proteinExistence type="inferred from homology"/>
<sequence length="373" mass="42683">MAESLYIHIPFCNRICTYCDFNKVLIHNQPVDAYLDALIRELRAIKAQNFRTIFVGGGTPTALSEAQLARLLAAVNERFHVTEEFTFEANPDELTPGKLDVLKNHGVNRISLGVQTFNEDLLKVLGRSHGYDDIFNAINHMEKIGLDNYSLDLMYNLPGETMQDLDDSLSHIQTLSPKHISWYSLIIEPHTVFYNQIRKGRMKVDDDDIEGQKYQHVINGLRALGYPQYEISNFSQPAYESEHNKTYWKNEPYYGAGAGSHGYIDSTRYYNIKPVNHYIQSMDETGSVVKETLPLDIKAQMEEEMFLGLRMNRGVDANRFESKFGRSMDDVYDTVIRQETDRGHITSSEGYVALTDAGRMVGNTVFMEFLLEE</sequence>
<dbReference type="SFLD" id="SFLDG01082">
    <property type="entry name" value="B12-binding_domain_containing"/>
    <property type="match status" value="1"/>
</dbReference>
<dbReference type="SFLD" id="SFLDG01065">
    <property type="entry name" value="anaerobic_coproporphyrinogen-I"/>
    <property type="match status" value="1"/>
</dbReference>
<keyword evidence="7 9" id="KW-0411">Iron-sulfur</keyword>
<keyword evidence="12" id="KW-1185">Reference proteome</keyword>
<dbReference type="Gene3D" id="3.20.20.70">
    <property type="entry name" value="Aldolase class I"/>
    <property type="match status" value="1"/>
</dbReference>
<dbReference type="CDD" id="cd01335">
    <property type="entry name" value="Radical_SAM"/>
    <property type="match status" value="1"/>
</dbReference>
<comment type="subcellular location">
    <subcellularLocation>
        <location evidence="9">Cytoplasm</location>
    </subcellularLocation>
</comment>
<evidence type="ECO:0000256" key="4">
    <source>
        <dbReference type="ARBA" id="ARBA00022691"/>
    </source>
</evidence>
<dbReference type="InterPro" id="IPR006638">
    <property type="entry name" value="Elp3/MiaA/NifB-like_rSAM"/>
</dbReference>
<evidence type="ECO:0000256" key="5">
    <source>
        <dbReference type="ARBA" id="ARBA00022723"/>
    </source>
</evidence>
<dbReference type="RefSeq" id="WP_145285864.1">
    <property type="nucleotide sequence ID" value="NZ_VMSJ01000001.1"/>
</dbReference>
<reference evidence="11 12" key="1">
    <citation type="submission" date="2019-07" db="EMBL/GenBank/DDBJ databases">
        <title>Salinicoccus cyprini sp. nov., isolated from gastro-intestinal tract of mirror carp, Cyprinus carpio var. specularis, collected from Gobind Sagar Reservoir, Himachal Pradesh, India.</title>
        <authorList>
            <person name="Talwar C."/>
            <person name="Singh A.K."/>
            <person name="Lal R."/>
            <person name="Negi R.K."/>
        </authorList>
    </citation>
    <scope>NUCLEOTIDE SEQUENCE [LARGE SCALE GENOMIC DNA]</scope>
    <source>
        <strain evidence="11 12">CT19</strain>
    </source>
</reference>
<dbReference type="EMBL" id="VMSJ01000001">
    <property type="protein sequence ID" value="TVT29367.1"/>
    <property type="molecule type" value="Genomic_DNA"/>
</dbReference>
<evidence type="ECO:0000256" key="8">
    <source>
        <dbReference type="ARBA" id="ARBA00023186"/>
    </source>
</evidence>
<dbReference type="GO" id="GO:0006779">
    <property type="term" value="P:porphyrin-containing compound biosynthetic process"/>
    <property type="evidence" value="ECO:0007669"/>
    <property type="project" value="InterPro"/>
</dbReference>
<organism evidence="11 12">
    <name type="scientific">Salinicoccus cyprini</name>
    <dbReference type="NCBI Taxonomy" id="2493691"/>
    <lineage>
        <taxon>Bacteria</taxon>
        <taxon>Bacillati</taxon>
        <taxon>Bacillota</taxon>
        <taxon>Bacilli</taxon>
        <taxon>Bacillales</taxon>
        <taxon>Staphylococcaceae</taxon>
        <taxon>Salinicoccus</taxon>
    </lineage>
</organism>
<dbReference type="InterPro" id="IPR034505">
    <property type="entry name" value="Coproporphyrinogen-III_oxidase"/>
</dbReference>
<dbReference type="InterPro" id="IPR058240">
    <property type="entry name" value="rSAM_sf"/>
</dbReference>
<feature type="domain" description="Radical SAM core" evidence="10">
    <location>
        <begin position="1"/>
        <end position="227"/>
    </location>
</feature>
<dbReference type="PANTHER" id="PTHR13932">
    <property type="entry name" value="COPROPORPHYRINIGEN III OXIDASE"/>
    <property type="match status" value="1"/>
</dbReference>
<dbReference type="InterPro" id="IPR013785">
    <property type="entry name" value="Aldolase_TIM"/>
</dbReference>
<keyword evidence="6 9" id="KW-0408">Iron</keyword>
<dbReference type="InterPro" id="IPR004559">
    <property type="entry name" value="HemW-like"/>
</dbReference>
<gene>
    <name evidence="11" type="ORF">FO441_03530</name>
</gene>
<dbReference type="GO" id="GO:0051539">
    <property type="term" value="F:4 iron, 4 sulfur cluster binding"/>
    <property type="evidence" value="ECO:0007669"/>
    <property type="project" value="UniProtKB-UniRule"/>
</dbReference>
<dbReference type="GO" id="GO:0046872">
    <property type="term" value="F:metal ion binding"/>
    <property type="evidence" value="ECO:0007669"/>
    <property type="project" value="UniProtKB-UniRule"/>
</dbReference>
<name>A0A558AYP5_9STAP</name>
<dbReference type="SFLD" id="SFLDS00029">
    <property type="entry name" value="Radical_SAM"/>
    <property type="match status" value="1"/>
</dbReference>
<keyword evidence="9" id="KW-0963">Cytoplasm</keyword>
<dbReference type="SMART" id="SM00729">
    <property type="entry name" value="Elp3"/>
    <property type="match status" value="1"/>
</dbReference>
<dbReference type="NCBIfam" id="TIGR00539">
    <property type="entry name" value="hemN_rel"/>
    <property type="match status" value="1"/>
</dbReference>
<evidence type="ECO:0000256" key="3">
    <source>
        <dbReference type="ARBA" id="ARBA00022617"/>
    </source>
</evidence>
<keyword evidence="5 9" id="KW-0479">Metal-binding</keyword>
<dbReference type="PROSITE" id="PS51918">
    <property type="entry name" value="RADICAL_SAM"/>
    <property type="match status" value="1"/>
</dbReference>
<dbReference type="PANTHER" id="PTHR13932:SF5">
    <property type="entry name" value="RADICAL S-ADENOSYL METHIONINE DOMAIN-CONTAINING PROTEIN 1, MITOCHONDRIAL"/>
    <property type="match status" value="1"/>
</dbReference>
<dbReference type="InterPro" id="IPR007197">
    <property type="entry name" value="rSAM"/>
</dbReference>
<keyword evidence="8 9" id="KW-0143">Chaperone</keyword>
<evidence type="ECO:0000256" key="7">
    <source>
        <dbReference type="ARBA" id="ARBA00023014"/>
    </source>
</evidence>
<comment type="function">
    <text evidence="9">Probably acts as a heme chaperone, transferring heme to an unknown acceptor. Binds one molecule of heme per monomer, possibly covalently. Binds 1 [4Fe-4S] cluster. The cluster is coordinated with 3 cysteines and an exchangeable S-adenosyl-L-methionine.</text>
</comment>
<evidence type="ECO:0000259" key="10">
    <source>
        <dbReference type="PROSITE" id="PS51918"/>
    </source>
</evidence>
<evidence type="ECO:0000313" key="11">
    <source>
        <dbReference type="EMBL" id="TVT29367.1"/>
    </source>
</evidence>
<dbReference type="OrthoDB" id="9808022at2"/>
<evidence type="ECO:0000256" key="1">
    <source>
        <dbReference type="ARBA" id="ARBA00006100"/>
    </source>
</evidence>
<dbReference type="Pfam" id="PF06969">
    <property type="entry name" value="HemN_C"/>
    <property type="match status" value="1"/>
</dbReference>
<dbReference type="GO" id="GO:0004109">
    <property type="term" value="F:coproporphyrinogen oxidase activity"/>
    <property type="evidence" value="ECO:0007669"/>
    <property type="project" value="InterPro"/>
</dbReference>
<dbReference type="GO" id="GO:0005737">
    <property type="term" value="C:cytoplasm"/>
    <property type="evidence" value="ECO:0007669"/>
    <property type="project" value="UniProtKB-SubCell"/>
</dbReference>
<dbReference type="Pfam" id="PF04055">
    <property type="entry name" value="Radical_SAM"/>
    <property type="match status" value="1"/>
</dbReference>
<accession>A0A558AYP5</accession>
<evidence type="ECO:0000256" key="6">
    <source>
        <dbReference type="ARBA" id="ARBA00023004"/>
    </source>
</evidence>
<protein>
    <recommendedName>
        <fullName evidence="2 9">Heme chaperone HemW</fullName>
    </recommendedName>
</protein>